<protein>
    <recommendedName>
        <fullName evidence="13 14">Crossover junction endodeoxyribonuclease RuvC</fullName>
        <ecNumber evidence="13 14">3.1.21.10</ecNumber>
    </recommendedName>
    <alternativeName>
        <fullName evidence="13">Holliday junction nuclease RuvC</fullName>
    </alternativeName>
    <alternativeName>
        <fullName evidence="13">Holliday junction resolvase RuvC</fullName>
    </alternativeName>
</protein>
<keyword evidence="3 13" id="KW-0540">Nuclease</keyword>
<dbReference type="EMBL" id="CP001055">
    <property type="protein sequence ID" value="ACC98704.1"/>
    <property type="molecule type" value="Genomic_DNA"/>
</dbReference>
<feature type="active site" evidence="13">
    <location>
        <position position="147"/>
    </location>
</feature>
<dbReference type="InterPro" id="IPR002176">
    <property type="entry name" value="X-over_junc_endoDNase_RuvC"/>
</dbReference>
<dbReference type="HOGENOM" id="CLU_091257_3_1_0"/>
<dbReference type="STRING" id="445932.Emin_1152"/>
<sequence length="189" mass="20759">MDNNALTTVLGIDPGLDRTGWAILTRDKNSNIRLTACGLIHSSKDSALPERLEYIFNEIGKLAEAYKPNHVAMEEMFFLKRAITVSQTIQTRGVILLAAHLKGLNINSYSPKKVKSVICGSGTAGKAQIQRMVQLTLKLTKKPEPDDVADAIAIGICHLKTAPLKEKINLQAEFLAKINAAKQQQIKKK</sequence>
<dbReference type="PRINTS" id="PR00696">
    <property type="entry name" value="RSOLVASERUVC"/>
</dbReference>
<keyword evidence="2 13" id="KW-0963">Cytoplasm</keyword>
<reference evidence="15 16" key="1">
    <citation type="journal article" date="2009" name="Appl. Environ. Microbiol.">
        <title>Genomic analysis of 'Elusimicrobium minutum,' the first cultivated representative of the phylum 'Elusimicrobia' (formerly termite group 1).</title>
        <authorList>
            <person name="Herlemann D.P.R."/>
            <person name="Geissinger O."/>
            <person name="Ikeda-Ohtsubo W."/>
            <person name="Kunin V."/>
            <person name="Sun H."/>
            <person name="Lapidus A."/>
            <person name="Hugenholtz P."/>
            <person name="Brune A."/>
        </authorList>
    </citation>
    <scope>NUCLEOTIDE SEQUENCE [LARGE SCALE GENOMIC DNA]</scope>
    <source>
        <strain evidence="15 16">Pei191</strain>
    </source>
</reference>
<dbReference type="Gene3D" id="3.30.420.10">
    <property type="entry name" value="Ribonuclease H-like superfamily/Ribonuclease H"/>
    <property type="match status" value="1"/>
</dbReference>
<evidence type="ECO:0000256" key="7">
    <source>
        <dbReference type="ARBA" id="ARBA00022801"/>
    </source>
</evidence>
<evidence type="ECO:0000256" key="5">
    <source>
        <dbReference type="ARBA" id="ARBA00022759"/>
    </source>
</evidence>
<evidence type="ECO:0000256" key="8">
    <source>
        <dbReference type="ARBA" id="ARBA00022842"/>
    </source>
</evidence>
<dbReference type="KEGG" id="emi:Emin_1152"/>
<keyword evidence="8 13" id="KW-0460">Magnesium</keyword>
<keyword evidence="5 13" id="KW-0255">Endonuclease</keyword>
<accession>B2KDV8</accession>
<dbReference type="PANTHER" id="PTHR30194:SF3">
    <property type="entry name" value="CROSSOVER JUNCTION ENDODEOXYRIBONUCLEASE RUVC"/>
    <property type="match status" value="1"/>
</dbReference>
<evidence type="ECO:0000256" key="10">
    <source>
        <dbReference type="ARBA" id="ARBA00023172"/>
    </source>
</evidence>
<keyword evidence="11 13" id="KW-0234">DNA repair</keyword>
<evidence type="ECO:0000256" key="6">
    <source>
        <dbReference type="ARBA" id="ARBA00022763"/>
    </source>
</evidence>
<dbReference type="CDD" id="cd16962">
    <property type="entry name" value="RuvC"/>
    <property type="match status" value="1"/>
</dbReference>
<feature type="active site" evidence="13">
    <location>
        <position position="13"/>
    </location>
</feature>
<evidence type="ECO:0000256" key="4">
    <source>
        <dbReference type="ARBA" id="ARBA00022723"/>
    </source>
</evidence>
<keyword evidence="16" id="KW-1185">Reference proteome</keyword>
<organism evidence="15 16">
    <name type="scientific">Elusimicrobium minutum (strain Pei191)</name>
    <dbReference type="NCBI Taxonomy" id="445932"/>
    <lineage>
        <taxon>Bacteria</taxon>
        <taxon>Pseudomonadati</taxon>
        <taxon>Elusimicrobiota</taxon>
        <taxon>Elusimicrobia</taxon>
        <taxon>Elusimicrobiales</taxon>
        <taxon>Elusimicrobiaceae</taxon>
        <taxon>Elusimicrobium</taxon>
    </lineage>
</organism>
<dbReference type="GO" id="GO:0005737">
    <property type="term" value="C:cytoplasm"/>
    <property type="evidence" value="ECO:0007669"/>
    <property type="project" value="UniProtKB-SubCell"/>
</dbReference>
<comment type="similarity">
    <text evidence="1 13">Belongs to the RuvC family.</text>
</comment>
<dbReference type="GO" id="GO:0003677">
    <property type="term" value="F:DNA binding"/>
    <property type="evidence" value="ECO:0007669"/>
    <property type="project" value="UniProtKB-KW"/>
</dbReference>
<keyword evidence="7 13" id="KW-0378">Hydrolase</keyword>
<dbReference type="SUPFAM" id="SSF53098">
    <property type="entry name" value="Ribonuclease H-like"/>
    <property type="match status" value="1"/>
</dbReference>
<evidence type="ECO:0000256" key="9">
    <source>
        <dbReference type="ARBA" id="ARBA00023125"/>
    </source>
</evidence>
<feature type="active site" evidence="13">
    <location>
        <position position="74"/>
    </location>
</feature>
<dbReference type="AlphaFoldDB" id="B2KDV8"/>
<evidence type="ECO:0000256" key="11">
    <source>
        <dbReference type="ARBA" id="ARBA00023204"/>
    </source>
</evidence>
<feature type="binding site" evidence="13">
    <location>
        <position position="147"/>
    </location>
    <ligand>
        <name>Mg(2+)</name>
        <dbReference type="ChEBI" id="CHEBI:18420"/>
        <label>1</label>
    </ligand>
</feature>
<gene>
    <name evidence="13" type="primary">ruvC</name>
    <name evidence="15" type="ordered locus">Emin_1152</name>
</gene>
<keyword evidence="9 13" id="KW-0238">DNA-binding</keyword>
<dbReference type="InterPro" id="IPR012337">
    <property type="entry name" value="RNaseH-like_sf"/>
</dbReference>
<comment type="function">
    <text evidence="13">The RuvA-RuvB-RuvC complex processes Holliday junction (HJ) DNA during genetic recombination and DNA repair. Endonuclease that resolves HJ intermediates. Cleaves cruciform DNA by making single-stranded nicks across the HJ at symmetrical positions within the homologous arms, yielding a 5'-phosphate and a 3'-hydroxyl group; requires a central core of homology in the junction. The consensus cleavage sequence is 5'-(A/T)TT(C/G)-3'. Cleavage occurs on the 3'-side of the TT dinucleotide at the point of strand exchange. HJ branch migration catalyzed by RuvA-RuvB allows RuvC to scan DNA until it finds its consensus sequence, where it cleaves and resolves the cruciform DNA.</text>
</comment>
<name>B2KDV8_ELUMP</name>
<feature type="binding site" evidence="13">
    <location>
        <position position="74"/>
    </location>
    <ligand>
        <name>Mg(2+)</name>
        <dbReference type="ChEBI" id="CHEBI:18420"/>
        <label>2</label>
    </ligand>
</feature>
<comment type="subcellular location">
    <subcellularLocation>
        <location evidence="13">Cytoplasm</location>
    </subcellularLocation>
</comment>
<comment type="cofactor">
    <cofactor evidence="13">
        <name>Mg(2+)</name>
        <dbReference type="ChEBI" id="CHEBI:18420"/>
    </cofactor>
    <text evidence="13">Binds 2 Mg(2+) ion per subunit.</text>
</comment>
<evidence type="ECO:0000256" key="3">
    <source>
        <dbReference type="ARBA" id="ARBA00022722"/>
    </source>
</evidence>
<dbReference type="GO" id="GO:0048476">
    <property type="term" value="C:Holliday junction resolvase complex"/>
    <property type="evidence" value="ECO:0007669"/>
    <property type="project" value="UniProtKB-UniRule"/>
</dbReference>
<dbReference type="FunFam" id="3.30.420.10:FF:000002">
    <property type="entry name" value="Crossover junction endodeoxyribonuclease RuvC"/>
    <property type="match status" value="1"/>
</dbReference>
<keyword evidence="6 13" id="KW-0227">DNA damage</keyword>
<dbReference type="RefSeq" id="WP_012415319.1">
    <property type="nucleotide sequence ID" value="NC_010644.1"/>
</dbReference>
<evidence type="ECO:0000256" key="1">
    <source>
        <dbReference type="ARBA" id="ARBA00009518"/>
    </source>
</evidence>
<dbReference type="OrthoDB" id="9805499at2"/>
<dbReference type="GO" id="GO:0008821">
    <property type="term" value="F:crossover junction DNA endonuclease activity"/>
    <property type="evidence" value="ECO:0007669"/>
    <property type="project" value="UniProtKB-UniRule"/>
</dbReference>
<evidence type="ECO:0000313" key="16">
    <source>
        <dbReference type="Proteomes" id="UP000001029"/>
    </source>
</evidence>
<dbReference type="GO" id="GO:0000287">
    <property type="term" value="F:magnesium ion binding"/>
    <property type="evidence" value="ECO:0007669"/>
    <property type="project" value="UniProtKB-UniRule"/>
</dbReference>
<dbReference type="NCBIfam" id="TIGR00228">
    <property type="entry name" value="ruvC"/>
    <property type="match status" value="1"/>
</dbReference>
<keyword evidence="4 13" id="KW-0479">Metal-binding</keyword>
<comment type="catalytic activity">
    <reaction evidence="12 13">
        <text>Endonucleolytic cleavage at a junction such as a reciprocal single-stranded crossover between two homologous DNA duplexes (Holliday junction).</text>
        <dbReference type="EC" id="3.1.21.10"/>
    </reaction>
</comment>
<evidence type="ECO:0000256" key="12">
    <source>
        <dbReference type="ARBA" id="ARBA00029354"/>
    </source>
</evidence>
<dbReference type="Pfam" id="PF02075">
    <property type="entry name" value="RuvC"/>
    <property type="match status" value="1"/>
</dbReference>
<evidence type="ECO:0000256" key="14">
    <source>
        <dbReference type="NCBIfam" id="TIGR00228"/>
    </source>
</evidence>
<dbReference type="EC" id="3.1.21.10" evidence="13 14"/>
<dbReference type="GO" id="GO:0006310">
    <property type="term" value="P:DNA recombination"/>
    <property type="evidence" value="ECO:0007669"/>
    <property type="project" value="UniProtKB-UniRule"/>
</dbReference>
<dbReference type="NCBIfam" id="NF000711">
    <property type="entry name" value="PRK00039.2-1"/>
    <property type="match status" value="1"/>
</dbReference>
<feature type="binding site" evidence="13">
    <location>
        <position position="13"/>
    </location>
    <ligand>
        <name>Mg(2+)</name>
        <dbReference type="ChEBI" id="CHEBI:18420"/>
        <label>1</label>
    </ligand>
</feature>
<proteinExistence type="inferred from homology"/>
<dbReference type="HAMAP" id="MF_00034">
    <property type="entry name" value="RuvC"/>
    <property type="match status" value="1"/>
</dbReference>
<dbReference type="GO" id="GO:0006281">
    <property type="term" value="P:DNA repair"/>
    <property type="evidence" value="ECO:0007669"/>
    <property type="project" value="UniProtKB-UniRule"/>
</dbReference>
<dbReference type="InterPro" id="IPR036397">
    <property type="entry name" value="RNaseH_sf"/>
</dbReference>
<dbReference type="Proteomes" id="UP000001029">
    <property type="component" value="Chromosome"/>
</dbReference>
<evidence type="ECO:0000256" key="2">
    <source>
        <dbReference type="ARBA" id="ARBA00022490"/>
    </source>
</evidence>
<comment type="subunit">
    <text evidence="13">Homodimer which binds Holliday junction (HJ) DNA. The HJ becomes 2-fold symmetrical on binding to RuvC with unstacked arms; it has a different conformation from HJ DNA in complex with RuvA. In the full resolvosome a probable DNA-RuvA(4)-RuvB(12)-RuvC(2) complex forms which resolves the HJ.</text>
</comment>
<dbReference type="PANTHER" id="PTHR30194">
    <property type="entry name" value="CROSSOVER JUNCTION ENDODEOXYRIBONUCLEASE RUVC"/>
    <property type="match status" value="1"/>
</dbReference>
<keyword evidence="10 13" id="KW-0233">DNA recombination</keyword>
<evidence type="ECO:0000256" key="13">
    <source>
        <dbReference type="HAMAP-Rule" id="MF_00034"/>
    </source>
</evidence>
<evidence type="ECO:0000313" key="15">
    <source>
        <dbReference type="EMBL" id="ACC98704.1"/>
    </source>
</evidence>